<name>A0AAD8HUH5_9APIA</name>
<comment type="caution">
    <text evidence="14">The sequence shown here is derived from an EMBL/GenBank/DDBJ whole genome shotgun (WGS) entry which is preliminary data.</text>
</comment>
<sequence>MSKPSTLYLFLYNSLQAYGWGISLVKILSNLVETKSITGAYASAGELICLLQTLAILETIHGAIGIVPSGVLMPLLQWGGRTHVLVAVAHGIKEVQEFSAVFIMLVSFCSIEVIRYSNYALNCFNMSPYFLTYLRYTAFIALFPIGVISEMWLMYEALPFIKKKNIYAKLFAGLPFSYSDFVTVLLCVYPFLWLLLFVHMFKQRRSKLGKRHRKKRN</sequence>
<feature type="transmembrane region" description="Helical" evidence="13">
    <location>
        <begin position="6"/>
        <end position="28"/>
    </location>
</feature>
<gene>
    <name evidence="14" type="ORF">POM88_029865</name>
</gene>
<feature type="transmembrane region" description="Helical" evidence="13">
    <location>
        <begin position="49"/>
        <end position="78"/>
    </location>
</feature>
<keyword evidence="7 13" id="KW-0276">Fatty acid metabolism</keyword>
<keyword evidence="6 13" id="KW-0812">Transmembrane</keyword>
<dbReference type="GO" id="GO:0030148">
    <property type="term" value="P:sphingolipid biosynthetic process"/>
    <property type="evidence" value="ECO:0007669"/>
    <property type="project" value="TreeGrafter"/>
</dbReference>
<dbReference type="GO" id="GO:0102158">
    <property type="term" value="F:very-long-chain (3R)-3-hydroxyacyl-CoA dehydratase activity"/>
    <property type="evidence" value="ECO:0007669"/>
    <property type="project" value="UniProtKB-EC"/>
</dbReference>
<evidence type="ECO:0000256" key="11">
    <source>
        <dbReference type="ARBA" id="ARBA00023160"/>
    </source>
</evidence>
<reference evidence="14" key="2">
    <citation type="submission" date="2023-05" db="EMBL/GenBank/DDBJ databases">
        <authorList>
            <person name="Schelkunov M.I."/>
        </authorList>
    </citation>
    <scope>NUCLEOTIDE SEQUENCE</scope>
    <source>
        <strain evidence="14">Hsosn_3</strain>
        <tissue evidence="14">Leaf</tissue>
    </source>
</reference>
<comment type="similarity">
    <text evidence="3 13">Belongs to the very long-chain fatty acids dehydratase HACD family.</text>
</comment>
<keyword evidence="15" id="KW-1185">Reference proteome</keyword>
<comment type="function">
    <text evidence="13">Catalyzes the third of the four reactions of the long-chain fatty acids elongation cycle. This endoplasmic reticulum-bound enzymatic process, allows the addition of two carbons to the chain of long- and very long-chain fatty acids/VLCFAs per cycle. This enzyme catalyzes the dehydration of the 3-hydroxyacyl-CoA intermediate into trans-2,3-enoyl-CoA, within each cycle of fatty acid elongation. Thereby, it participates to the production of VLCFAs of different chain lengths that are involved in multiple biological processes as precursors of membrane lipids and lipid mediators.</text>
</comment>
<keyword evidence="12 13" id="KW-0456">Lyase</keyword>
<evidence type="ECO:0000313" key="15">
    <source>
        <dbReference type="Proteomes" id="UP001237642"/>
    </source>
</evidence>
<comment type="subcellular location">
    <subcellularLocation>
        <location evidence="13">Endoplasmic reticulum membrane</location>
        <topology evidence="13">Multi-pass membrane protein</topology>
    </subcellularLocation>
    <subcellularLocation>
        <location evidence="1">Membrane</location>
        <topology evidence="1">Multi-pass membrane protein</topology>
    </subcellularLocation>
</comment>
<evidence type="ECO:0000256" key="1">
    <source>
        <dbReference type="ARBA" id="ARBA00004141"/>
    </source>
</evidence>
<evidence type="ECO:0000256" key="3">
    <source>
        <dbReference type="ARBA" id="ARBA00007811"/>
    </source>
</evidence>
<dbReference type="Proteomes" id="UP001237642">
    <property type="component" value="Unassembled WGS sequence"/>
</dbReference>
<evidence type="ECO:0000256" key="9">
    <source>
        <dbReference type="ARBA" id="ARBA00023098"/>
    </source>
</evidence>
<evidence type="ECO:0000256" key="10">
    <source>
        <dbReference type="ARBA" id="ARBA00023136"/>
    </source>
</evidence>
<accession>A0AAD8HUH5</accession>
<evidence type="ECO:0000256" key="6">
    <source>
        <dbReference type="ARBA" id="ARBA00022692"/>
    </source>
</evidence>
<reference evidence="14" key="1">
    <citation type="submission" date="2023-02" db="EMBL/GenBank/DDBJ databases">
        <title>Genome of toxic invasive species Heracleum sosnowskyi carries increased number of genes despite the absence of recent whole-genome duplications.</title>
        <authorList>
            <person name="Schelkunov M."/>
            <person name="Shtratnikova V."/>
            <person name="Makarenko M."/>
            <person name="Klepikova A."/>
            <person name="Omelchenko D."/>
            <person name="Novikova G."/>
            <person name="Obukhova E."/>
            <person name="Bogdanov V."/>
            <person name="Penin A."/>
            <person name="Logacheva M."/>
        </authorList>
    </citation>
    <scope>NUCLEOTIDE SEQUENCE</scope>
    <source>
        <strain evidence="14">Hsosn_3</strain>
        <tissue evidence="14">Leaf</tissue>
    </source>
</reference>
<dbReference type="Pfam" id="PF04387">
    <property type="entry name" value="PTPLA"/>
    <property type="match status" value="1"/>
</dbReference>
<comment type="pathway">
    <text evidence="2 13">Lipid metabolism; fatty acid biosynthesis.</text>
</comment>
<evidence type="ECO:0000256" key="13">
    <source>
        <dbReference type="RuleBase" id="RU363109"/>
    </source>
</evidence>
<proteinExistence type="inferred from homology"/>
<evidence type="ECO:0000256" key="2">
    <source>
        <dbReference type="ARBA" id="ARBA00005194"/>
    </source>
</evidence>
<feature type="transmembrane region" description="Helical" evidence="13">
    <location>
        <begin position="98"/>
        <end position="121"/>
    </location>
</feature>
<dbReference type="GO" id="GO:0005789">
    <property type="term" value="C:endoplasmic reticulum membrane"/>
    <property type="evidence" value="ECO:0007669"/>
    <property type="project" value="UniProtKB-SubCell"/>
</dbReference>
<dbReference type="EMBL" id="JAUIZM010000007">
    <property type="protein sequence ID" value="KAK1373672.1"/>
    <property type="molecule type" value="Genomic_DNA"/>
</dbReference>
<keyword evidence="10 13" id="KW-0472">Membrane</keyword>
<dbReference type="AlphaFoldDB" id="A0AAD8HUH5"/>
<dbReference type="PANTHER" id="PTHR11035">
    <property type="entry name" value="VERY-LONG-CHAIN (3R)-3-HYDROXYACYL-COA DEHYDRATASE"/>
    <property type="match status" value="1"/>
</dbReference>
<organism evidence="14 15">
    <name type="scientific">Heracleum sosnowskyi</name>
    <dbReference type="NCBI Taxonomy" id="360622"/>
    <lineage>
        <taxon>Eukaryota</taxon>
        <taxon>Viridiplantae</taxon>
        <taxon>Streptophyta</taxon>
        <taxon>Embryophyta</taxon>
        <taxon>Tracheophyta</taxon>
        <taxon>Spermatophyta</taxon>
        <taxon>Magnoliopsida</taxon>
        <taxon>eudicotyledons</taxon>
        <taxon>Gunneridae</taxon>
        <taxon>Pentapetalae</taxon>
        <taxon>asterids</taxon>
        <taxon>campanulids</taxon>
        <taxon>Apiales</taxon>
        <taxon>Apiaceae</taxon>
        <taxon>Apioideae</taxon>
        <taxon>apioid superclade</taxon>
        <taxon>Tordylieae</taxon>
        <taxon>Tordyliinae</taxon>
        <taxon>Heracleum</taxon>
    </lineage>
</organism>
<dbReference type="PANTHER" id="PTHR11035:SF35">
    <property type="entry name" value="VERY-LONG-CHAIN (3R)-3-HYDROXYACYL-COA DEHYDRATASE"/>
    <property type="match status" value="1"/>
</dbReference>
<dbReference type="InterPro" id="IPR007482">
    <property type="entry name" value="Tyr_Pase-like_PTPLA"/>
</dbReference>
<feature type="transmembrane region" description="Helical" evidence="13">
    <location>
        <begin position="181"/>
        <end position="201"/>
    </location>
</feature>
<evidence type="ECO:0000256" key="12">
    <source>
        <dbReference type="ARBA" id="ARBA00023239"/>
    </source>
</evidence>
<keyword evidence="8 13" id="KW-1133">Transmembrane helix</keyword>
<evidence type="ECO:0000256" key="4">
    <source>
        <dbReference type="ARBA" id="ARBA00013122"/>
    </source>
</evidence>
<dbReference type="EC" id="4.2.1.134" evidence="4 13"/>
<feature type="transmembrane region" description="Helical" evidence="13">
    <location>
        <begin position="133"/>
        <end position="155"/>
    </location>
</feature>
<protein>
    <recommendedName>
        <fullName evidence="4 13">Very-long-chain (3R)-3-hydroxyacyl-CoA dehydratase</fullName>
        <ecNumber evidence="4 13">4.2.1.134</ecNumber>
    </recommendedName>
</protein>
<keyword evidence="11 13" id="KW-0275">Fatty acid biosynthesis</keyword>
<keyword evidence="5 13" id="KW-0444">Lipid biosynthesis</keyword>
<evidence type="ECO:0000313" key="14">
    <source>
        <dbReference type="EMBL" id="KAK1373672.1"/>
    </source>
</evidence>
<evidence type="ECO:0000256" key="7">
    <source>
        <dbReference type="ARBA" id="ARBA00022832"/>
    </source>
</evidence>
<evidence type="ECO:0000256" key="8">
    <source>
        <dbReference type="ARBA" id="ARBA00022989"/>
    </source>
</evidence>
<evidence type="ECO:0000256" key="5">
    <source>
        <dbReference type="ARBA" id="ARBA00022516"/>
    </source>
</evidence>
<keyword evidence="9 13" id="KW-0443">Lipid metabolism</keyword>
<dbReference type="GO" id="GO:0042761">
    <property type="term" value="P:very long-chain fatty acid biosynthetic process"/>
    <property type="evidence" value="ECO:0007669"/>
    <property type="project" value="TreeGrafter"/>
</dbReference>
<comment type="catalytic activity">
    <reaction evidence="13">
        <text>a very-long-chain (3R)-3-hydroxyacyl-CoA = a very-long-chain (2E)-enoyl-CoA + H2O</text>
        <dbReference type="Rhea" id="RHEA:45812"/>
        <dbReference type="ChEBI" id="CHEBI:15377"/>
        <dbReference type="ChEBI" id="CHEBI:83728"/>
        <dbReference type="ChEBI" id="CHEBI:85440"/>
        <dbReference type="EC" id="4.2.1.134"/>
    </reaction>
</comment>
<keyword evidence="13" id="KW-0256">Endoplasmic reticulum</keyword>
<dbReference type="GO" id="GO:0030497">
    <property type="term" value="P:fatty acid elongation"/>
    <property type="evidence" value="ECO:0007669"/>
    <property type="project" value="TreeGrafter"/>
</dbReference>